<evidence type="ECO:0000313" key="2">
    <source>
        <dbReference type="EMBL" id="CAA9509126.1"/>
    </source>
</evidence>
<feature type="compositionally biased region" description="Basic residues" evidence="1">
    <location>
        <begin position="12"/>
        <end position="30"/>
    </location>
</feature>
<feature type="non-terminal residue" evidence="2">
    <location>
        <position position="1"/>
    </location>
</feature>
<reference evidence="2" key="1">
    <citation type="submission" date="2020-02" db="EMBL/GenBank/DDBJ databases">
        <authorList>
            <person name="Meier V. D."/>
        </authorList>
    </citation>
    <scope>NUCLEOTIDE SEQUENCE</scope>
    <source>
        <strain evidence="2">AVDCRST_MAG05</strain>
    </source>
</reference>
<organism evidence="2">
    <name type="scientific">uncultured Rubrobacteraceae bacterium</name>
    <dbReference type="NCBI Taxonomy" id="349277"/>
    <lineage>
        <taxon>Bacteria</taxon>
        <taxon>Bacillati</taxon>
        <taxon>Actinomycetota</taxon>
        <taxon>Rubrobacteria</taxon>
        <taxon>Rubrobacterales</taxon>
        <taxon>Rubrobacteraceae</taxon>
        <taxon>environmental samples</taxon>
    </lineage>
</organism>
<evidence type="ECO:0000256" key="1">
    <source>
        <dbReference type="SAM" id="MobiDB-lite"/>
    </source>
</evidence>
<protein>
    <submittedName>
        <fullName evidence="2">Uncharacterized protein</fullName>
    </submittedName>
</protein>
<gene>
    <name evidence="2" type="ORF">AVDCRST_MAG05-2910</name>
</gene>
<accession>A0A6J4SYH3</accession>
<sequence length="63" mass="7241">GRERAADPPERRNRHRRGRLRRRPRGRARPPARDLPCPPLHRRGRADPKPHRRGEGDTGGDGV</sequence>
<dbReference type="EMBL" id="CADCVM010000323">
    <property type="protein sequence ID" value="CAA9509126.1"/>
    <property type="molecule type" value="Genomic_DNA"/>
</dbReference>
<name>A0A6J4SYH3_9ACTN</name>
<feature type="non-terminal residue" evidence="2">
    <location>
        <position position="63"/>
    </location>
</feature>
<dbReference type="AlphaFoldDB" id="A0A6J4SYH3"/>
<feature type="compositionally biased region" description="Basic and acidic residues" evidence="1">
    <location>
        <begin position="45"/>
        <end position="56"/>
    </location>
</feature>
<proteinExistence type="predicted"/>
<feature type="compositionally biased region" description="Basic and acidic residues" evidence="1">
    <location>
        <begin position="1"/>
        <end position="11"/>
    </location>
</feature>
<feature type="region of interest" description="Disordered" evidence="1">
    <location>
        <begin position="1"/>
        <end position="63"/>
    </location>
</feature>